<dbReference type="PROSITE" id="PS00678">
    <property type="entry name" value="WD_REPEATS_1"/>
    <property type="match status" value="1"/>
</dbReference>
<protein>
    <submittedName>
        <fullName evidence="5">WD domain-containing protein, G-beta repeat-containing protein</fullName>
    </submittedName>
</protein>
<evidence type="ECO:0000256" key="1">
    <source>
        <dbReference type="ARBA" id="ARBA00022574"/>
    </source>
</evidence>
<dbReference type="InterPro" id="IPR019775">
    <property type="entry name" value="WD40_repeat_CS"/>
</dbReference>
<evidence type="ECO:0000256" key="3">
    <source>
        <dbReference type="PROSITE-ProRule" id="PRU00221"/>
    </source>
</evidence>
<dbReference type="Pfam" id="PF00400">
    <property type="entry name" value="WD40"/>
    <property type="match status" value="5"/>
</dbReference>
<dbReference type="InterPro" id="IPR036322">
    <property type="entry name" value="WD40_repeat_dom_sf"/>
</dbReference>
<dbReference type="InterPro" id="IPR001680">
    <property type="entry name" value="WD40_rpt"/>
</dbReference>
<dbReference type="SUPFAM" id="SSF50978">
    <property type="entry name" value="WD40 repeat-like"/>
    <property type="match status" value="1"/>
</dbReference>
<dbReference type="OrthoDB" id="1677004at2"/>
<dbReference type="PANTHER" id="PTHR22847:SF637">
    <property type="entry name" value="WD REPEAT DOMAIN 5B"/>
    <property type="match status" value="1"/>
</dbReference>
<keyword evidence="1 3" id="KW-0853">WD repeat</keyword>
<evidence type="ECO:0000313" key="6">
    <source>
        <dbReference type="Proteomes" id="UP000237684"/>
    </source>
</evidence>
<comment type="caution">
    <text evidence="5">The sequence shown here is derived from an EMBL/GenBank/DDBJ whole genome shotgun (WGS) entry which is preliminary data.</text>
</comment>
<feature type="repeat" description="WD" evidence="3">
    <location>
        <begin position="392"/>
        <end position="426"/>
    </location>
</feature>
<dbReference type="InterPro" id="IPR011990">
    <property type="entry name" value="TPR-like_helical_dom_sf"/>
</dbReference>
<accession>A0A2S8SW07</accession>
<evidence type="ECO:0000256" key="2">
    <source>
        <dbReference type="ARBA" id="ARBA00022737"/>
    </source>
</evidence>
<name>A0A2S8SW07_9BACT</name>
<dbReference type="SMART" id="SM00320">
    <property type="entry name" value="WD40"/>
    <property type="match status" value="6"/>
</dbReference>
<dbReference type="Proteomes" id="UP000237684">
    <property type="component" value="Unassembled WGS sequence"/>
</dbReference>
<dbReference type="InterPro" id="IPR015943">
    <property type="entry name" value="WD40/YVTN_repeat-like_dom_sf"/>
</dbReference>
<dbReference type="CDD" id="cd00200">
    <property type="entry name" value="WD40"/>
    <property type="match status" value="1"/>
</dbReference>
<dbReference type="PROSITE" id="PS50082">
    <property type="entry name" value="WD_REPEATS_2"/>
    <property type="match status" value="4"/>
</dbReference>
<keyword evidence="6" id="KW-1185">Reference proteome</keyword>
<dbReference type="InParanoid" id="A0A2S8SW07"/>
<sequence length="426" mass="45095">MSSYFMNCCLFRPRSRSSFFAPRTFALGALFIFCGLSVGQSAPRLKAIELVKEAATSFGRGDLGLVIQICRQALTLDPTYPRAYTYLGAAYQRRGERQTACNAFNRVLKLAPGSPDAVRARRGVRELACNALAVSGARINLRLENRWSATSGIAALAFSSDGSQISGGGSDGAWRLWRASDGRLDRLERGEGVEAGATAAGPHFFALGLGNGQIRLFDANSGRESGRIEARSGTVTGLAYSPNRQLLAAAGSDGALKIFDARTNSLQRQIPGDGFFVSSVAWSPDGRFVAAGVGSMVRVYQAQSGHLVRVLSGDGLPVAALSWSRGNLLAGAIGYKIRVWNGATGRLQRILSGHRLSVSALSFGNGNTLASGGYDQQLRLWNAASGSSLGAFSLHAAQIRALSFDGTGKRLASGDQNGLVGIWRLP</sequence>
<evidence type="ECO:0000313" key="5">
    <source>
        <dbReference type="EMBL" id="PQV64974.1"/>
    </source>
</evidence>
<dbReference type="InterPro" id="IPR019734">
    <property type="entry name" value="TPR_rpt"/>
</dbReference>
<organism evidence="5 6">
    <name type="scientific">Abditibacterium utsteinense</name>
    <dbReference type="NCBI Taxonomy" id="1960156"/>
    <lineage>
        <taxon>Bacteria</taxon>
        <taxon>Pseudomonadati</taxon>
        <taxon>Abditibacteriota</taxon>
        <taxon>Abditibacteriia</taxon>
        <taxon>Abditibacteriales</taxon>
        <taxon>Abditibacteriaceae</taxon>
        <taxon>Abditibacterium</taxon>
    </lineage>
</organism>
<dbReference type="AlphaFoldDB" id="A0A2S8SW07"/>
<dbReference type="Gene3D" id="1.25.40.10">
    <property type="entry name" value="Tetratricopeptide repeat domain"/>
    <property type="match status" value="1"/>
</dbReference>
<dbReference type="SMART" id="SM00028">
    <property type="entry name" value="TPR"/>
    <property type="match status" value="2"/>
</dbReference>
<feature type="repeat" description="TPR" evidence="4">
    <location>
        <begin position="81"/>
        <end position="114"/>
    </location>
</feature>
<feature type="repeat" description="WD" evidence="3">
    <location>
        <begin position="228"/>
        <end position="269"/>
    </location>
</feature>
<dbReference type="PROSITE" id="PS50294">
    <property type="entry name" value="WD_REPEATS_REGION"/>
    <property type="match status" value="3"/>
</dbReference>
<keyword evidence="4" id="KW-0802">TPR repeat</keyword>
<evidence type="ECO:0000256" key="4">
    <source>
        <dbReference type="PROSITE-ProRule" id="PRU00339"/>
    </source>
</evidence>
<proteinExistence type="predicted"/>
<dbReference type="Gene3D" id="2.130.10.10">
    <property type="entry name" value="YVTN repeat-like/Quinoprotein amine dehydrogenase"/>
    <property type="match status" value="2"/>
</dbReference>
<dbReference type="EMBL" id="NIGF01000003">
    <property type="protein sequence ID" value="PQV64974.1"/>
    <property type="molecule type" value="Genomic_DNA"/>
</dbReference>
<dbReference type="PROSITE" id="PS50005">
    <property type="entry name" value="TPR"/>
    <property type="match status" value="1"/>
</dbReference>
<dbReference type="SUPFAM" id="SSF48452">
    <property type="entry name" value="TPR-like"/>
    <property type="match status" value="1"/>
</dbReference>
<keyword evidence="2" id="KW-0677">Repeat</keyword>
<reference evidence="5 6" key="1">
    <citation type="journal article" date="2018" name="Syst. Appl. Microbiol.">
        <title>Abditibacterium utsteinense sp. nov., the first cultivated member of candidate phylum FBP, isolated from ice-free Antarctic soil samples.</title>
        <authorList>
            <person name="Tahon G."/>
            <person name="Tytgat B."/>
            <person name="Lebbe L."/>
            <person name="Carlier A."/>
            <person name="Willems A."/>
        </authorList>
    </citation>
    <scope>NUCLEOTIDE SEQUENCE [LARGE SCALE GENOMIC DNA]</scope>
    <source>
        <strain evidence="5 6">LMG 29911</strain>
    </source>
</reference>
<feature type="repeat" description="WD" evidence="3">
    <location>
        <begin position="351"/>
        <end position="391"/>
    </location>
</feature>
<feature type="repeat" description="WD" evidence="3">
    <location>
        <begin position="153"/>
        <end position="187"/>
    </location>
</feature>
<dbReference type="PANTHER" id="PTHR22847">
    <property type="entry name" value="WD40 REPEAT PROTEIN"/>
    <property type="match status" value="1"/>
</dbReference>
<gene>
    <name evidence="5" type="ORF">B1R32_103244</name>
</gene>